<dbReference type="EC" id="5.3.1.24" evidence="8"/>
<evidence type="ECO:0000256" key="2">
    <source>
        <dbReference type="ARBA" id="ARBA00004664"/>
    </source>
</evidence>
<evidence type="ECO:0000256" key="3">
    <source>
        <dbReference type="ARBA" id="ARBA00007571"/>
    </source>
</evidence>
<dbReference type="InterPro" id="IPR013785">
    <property type="entry name" value="Aldolase_TIM"/>
</dbReference>
<comment type="catalytic activity">
    <reaction evidence="1 8">
        <text>N-(5-phospho-beta-D-ribosyl)anthranilate = 1-(2-carboxyphenylamino)-1-deoxy-D-ribulose 5-phosphate</text>
        <dbReference type="Rhea" id="RHEA:21540"/>
        <dbReference type="ChEBI" id="CHEBI:18277"/>
        <dbReference type="ChEBI" id="CHEBI:58613"/>
        <dbReference type="EC" id="5.3.1.24"/>
    </reaction>
</comment>
<evidence type="ECO:0000256" key="7">
    <source>
        <dbReference type="ARBA" id="ARBA00023235"/>
    </source>
</evidence>
<gene>
    <name evidence="8" type="primary">trpF</name>
    <name evidence="10" type="ORF">F1737_04090</name>
</gene>
<comment type="pathway">
    <text evidence="2 8">Amino-acid biosynthesis; L-tryptophan biosynthesis; L-tryptophan from chorismate: step 3/5.</text>
</comment>
<dbReference type="CDD" id="cd00405">
    <property type="entry name" value="PRAI"/>
    <property type="match status" value="1"/>
</dbReference>
<evidence type="ECO:0000256" key="5">
    <source>
        <dbReference type="ARBA" id="ARBA00022822"/>
    </source>
</evidence>
<keyword evidence="11" id="KW-1185">Reference proteome</keyword>
<dbReference type="Pfam" id="PF00697">
    <property type="entry name" value="PRAI"/>
    <property type="match status" value="1"/>
</dbReference>
<protein>
    <recommendedName>
        <fullName evidence="8">N-(5'-phosphoribosyl)anthranilate isomerase</fullName>
        <shortName evidence="8">PRAI</shortName>
        <ecNumber evidence="8">5.3.1.24</ecNumber>
    </recommendedName>
</protein>
<dbReference type="PANTHER" id="PTHR42894:SF1">
    <property type="entry name" value="N-(5'-PHOSPHORIBOSYL)ANTHRANILATE ISOMERASE"/>
    <property type="match status" value="1"/>
</dbReference>
<dbReference type="InterPro" id="IPR011060">
    <property type="entry name" value="RibuloseP-bd_barrel"/>
</dbReference>
<dbReference type="InterPro" id="IPR044643">
    <property type="entry name" value="TrpF_fam"/>
</dbReference>
<dbReference type="EMBL" id="CP043875">
    <property type="protein sequence ID" value="WOF15935.1"/>
    <property type="molecule type" value="Genomic_DNA"/>
</dbReference>
<name>A0AA97FAS4_9EURY</name>
<feature type="domain" description="N-(5'phosphoribosyl) anthranilate isomerase (PRAI)" evidence="9">
    <location>
        <begin position="4"/>
        <end position="185"/>
    </location>
</feature>
<comment type="similarity">
    <text evidence="3 8">Belongs to the TrpF family.</text>
</comment>
<dbReference type="HAMAP" id="MF_00135">
    <property type="entry name" value="PRAI"/>
    <property type="match status" value="1"/>
</dbReference>
<evidence type="ECO:0000256" key="4">
    <source>
        <dbReference type="ARBA" id="ARBA00022605"/>
    </source>
</evidence>
<dbReference type="PANTHER" id="PTHR42894">
    <property type="entry name" value="N-(5'-PHOSPHORIBOSYL)ANTHRANILATE ISOMERASE"/>
    <property type="match status" value="1"/>
</dbReference>
<proteinExistence type="inferred from homology"/>
<keyword evidence="4 8" id="KW-0028">Amino-acid biosynthesis</keyword>
<evidence type="ECO:0000259" key="9">
    <source>
        <dbReference type="Pfam" id="PF00697"/>
    </source>
</evidence>
<dbReference type="GeneID" id="85229320"/>
<sequence length="200" mass="21687">MVRVKICGITSVKDALFAEMAGADAIGVVMSDESKRDVTPAQAKKIFESLGPFISKVVVTHTKSQEKLNEIISLNPTAIQISTDIKIPDNYVGDLIRVVKSGESIPNDCDAVIIDDSRGEGIKYNPDFSKKTVKISDIPVILAGGLTPENVAEAISGIKPYAVDVCSGVELNLGEKDNFKVLEFLRACGKIPEVRRKRRN</sequence>
<dbReference type="AlphaFoldDB" id="A0AA97FAS4"/>
<organism evidence="10 11">
    <name type="scientific">Methanochimaera problematica</name>
    <dbReference type="NCBI Taxonomy" id="2609417"/>
    <lineage>
        <taxon>Archaea</taxon>
        <taxon>Methanobacteriati</taxon>
        <taxon>Methanobacteriota</taxon>
        <taxon>Stenosarchaea group</taxon>
        <taxon>Methanomicrobia</taxon>
        <taxon>Methanomicrobiales</taxon>
        <taxon>Methanomicrobiaceae</taxon>
        <taxon>Methanochimaera</taxon>
    </lineage>
</organism>
<evidence type="ECO:0000256" key="1">
    <source>
        <dbReference type="ARBA" id="ARBA00001164"/>
    </source>
</evidence>
<evidence type="ECO:0000313" key="11">
    <source>
        <dbReference type="Proteomes" id="UP001301797"/>
    </source>
</evidence>
<dbReference type="Proteomes" id="UP001301797">
    <property type="component" value="Chromosome"/>
</dbReference>
<dbReference type="KEGG" id="mefw:F1737_04090"/>
<dbReference type="Gene3D" id="3.20.20.70">
    <property type="entry name" value="Aldolase class I"/>
    <property type="match status" value="1"/>
</dbReference>
<evidence type="ECO:0000313" key="10">
    <source>
        <dbReference type="EMBL" id="WOF15935.1"/>
    </source>
</evidence>
<evidence type="ECO:0000256" key="6">
    <source>
        <dbReference type="ARBA" id="ARBA00023141"/>
    </source>
</evidence>
<evidence type="ECO:0000256" key="8">
    <source>
        <dbReference type="HAMAP-Rule" id="MF_00135"/>
    </source>
</evidence>
<keyword evidence="6 8" id="KW-0057">Aromatic amino acid biosynthesis</keyword>
<dbReference type="GO" id="GO:0000162">
    <property type="term" value="P:L-tryptophan biosynthetic process"/>
    <property type="evidence" value="ECO:0007669"/>
    <property type="project" value="UniProtKB-UniRule"/>
</dbReference>
<dbReference type="GO" id="GO:0004640">
    <property type="term" value="F:phosphoribosylanthranilate isomerase activity"/>
    <property type="evidence" value="ECO:0007669"/>
    <property type="project" value="UniProtKB-UniRule"/>
</dbReference>
<reference evidence="10 11" key="1">
    <citation type="submission" date="2019-09" db="EMBL/GenBank/DDBJ databases">
        <title>The complete genome of Methanoplanus sp. FWC-SCC4.</title>
        <authorList>
            <person name="Chen S.-C."/>
            <person name="Zhou Y.-Z."/>
            <person name="Lai M.-C."/>
        </authorList>
    </citation>
    <scope>NUCLEOTIDE SEQUENCE [LARGE SCALE GENOMIC DNA]</scope>
    <source>
        <strain evidence="10 11">FWC-SCC4</strain>
    </source>
</reference>
<dbReference type="SUPFAM" id="SSF51366">
    <property type="entry name" value="Ribulose-phoshate binding barrel"/>
    <property type="match status" value="1"/>
</dbReference>
<keyword evidence="5 8" id="KW-0822">Tryptophan biosynthesis</keyword>
<dbReference type="InterPro" id="IPR001240">
    <property type="entry name" value="PRAI_dom"/>
</dbReference>
<accession>A0AA97FAS4</accession>
<dbReference type="RefSeq" id="WP_317137505.1">
    <property type="nucleotide sequence ID" value="NZ_CP043875.1"/>
</dbReference>
<keyword evidence="7 8" id="KW-0413">Isomerase</keyword>